<keyword evidence="2" id="KW-0560">Oxidoreductase</keyword>
<gene>
    <name evidence="2" type="ORF">SAMN02745724_02027</name>
</gene>
<evidence type="ECO:0000259" key="1">
    <source>
        <dbReference type="PROSITE" id="PS51819"/>
    </source>
</evidence>
<evidence type="ECO:0000313" key="3">
    <source>
        <dbReference type="Proteomes" id="UP000198862"/>
    </source>
</evidence>
<dbReference type="RefSeq" id="WP_091983330.1">
    <property type="nucleotide sequence ID" value="NZ_FOLO01000012.1"/>
</dbReference>
<dbReference type="SUPFAM" id="SSF54593">
    <property type="entry name" value="Glyoxalase/Bleomycin resistance protein/Dihydroxybiphenyl dioxygenase"/>
    <property type="match status" value="1"/>
</dbReference>
<dbReference type="InterPro" id="IPR029068">
    <property type="entry name" value="Glyas_Bleomycin-R_OHBP_Dase"/>
</dbReference>
<sequence length="128" mass="14369">MVLKLDHITLLVTSFEKSMPYYNILLEHIGFQKLRGHVWSDGNGFFIQFGQANEGTSKYERYGAGMNHIGFAAPNKKFVEQLQAKMINAGFTAPEIQNLGGVQALFMKDSDGIRFEISYYPEGANVVD</sequence>
<dbReference type="Gene3D" id="3.10.180.10">
    <property type="entry name" value="2,3-Dihydroxybiphenyl 1,2-Dioxygenase, domain 1"/>
    <property type="match status" value="1"/>
</dbReference>
<dbReference type="InterPro" id="IPR037523">
    <property type="entry name" value="VOC_core"/>
</dbReference>
<dbReference type="EMBL" id="FOLO01000012">
    <property type="protein sequence ID" value="SFC58315.1"/>
    <property type="molecule type" value="Genomic_DNA"/>
</dbReference>
<feature type="domain" description="VOC" evidence="1">
    <location>
        <begin position="4"/>
        <end position="120"/>
    </location>
</feature>
<dbReference type="InterPro" id="IPR004360">
    <property type="entry name" value="Glyas_Fos-R_dOase_dom"/>
</dbReference>
<proteinExistence type="predicted"/>
<accession>A0A1I1KCW2</accession>
<dbReference type="AlphaFoldDB" id="A0A1I1KCW2"/>
<dbReference type="STRING" id="1123010.SAMN02745724_02027"/>
<dbReference type="Pfam" id="PF00903">
    <property type="entry name" value="Glyoxalase"/>
    <property type="match status" value="1"/>
</dbReference>
<organism evidence="2 3">
    <name type="scientific">Pseudoalteromonas denitrificans DSM 6059</name>
    <dbReference type="NCBI Taxonomy" id="1123010"/>
    <lineage>
        <taxon>Bacteria</taxon>
        <taxon>Pseudomonadati</taxon>
        <taxon>Pseudomonadota</taxon>
        <taxon>Gammaproteobacteria</taxon>
        <taxon>Alteromonadales</taxon>
        <taxon>Pseudoalteromonadaceae</taxon>
        <taxon>Pseudoalteromonas</taxon>
    </lineage>
</organism>
<keyword evidence="2" id="KW-0223">Dioxygenase</keyword>
<protein>
    <submittedName>
        <fullName evidence="2">Catechol 2,3-dioxygenase</fullName>
    </submittedName>
</protein>
<dbReference type="OrthoDB" id="4725692at2"/>
<dbReference type="GO" id="GO:0051213">
    <property type="term" value="F:dioxygenase activity"/>
    <property type="evidence" value="ECO:0007669"/>
    <property type="project" value="UniProtKB-KW"/>
</dbReference>
<keyword evidence="3" id="KW-1185">Reference proteome</keyword>
<dbReference type="PROSITE" id="PS51819">
    <property type="entry name" value="VOC"/>
    <property type="match status" value="1"/>
</dbReference>
<name>A0A1I1KCW2_9GAMM</name>
<evidence type="ECO:0000313" key="2">
    <source>
        <dbReference type="EMBL" id="SFC58315.1"/>
    </source>
</evidence>
<reference evidence="2 3" key="1">
    <citation type="submission" date="2016-10" db="EMBL/GenBank/DDBJ databases">
        <authorList>
            <person name="de Groot N.N."/>
        </authorList>
    </citation>
    <scope>NUCLEOTIDE SEQUENCE [LARGE SCALE GENOMIC DNA]</scope>
    <source>
        <strain evidence="2 3">DSM 6059</strain>
    </source>
</reference>
<dbReference type="Proteomes" id="UP000198862">
    <property type="component" value="Unassembled WGS sequence"/>
</dbReference>